<dbReference type="SMART" id="SM00064">
    <property type="entry name" value="FYVE"/>
    <property type="match status" value="1"/>
</dbReference>
<dbReference type="InterPro" id="IPR011011">
    <property type="entry name" value="Znf_FYVE_PHD"/>
</dbReference>
<dbReference type="InterPro" id="IPR047335">
    <property type="entry name" value="RUFY1-3"/>
</dbReference>
<feature type="compositionally biased region" description="Polar residues" evidence="7">
    <location>
        <begin position="647"/>
        <end position="656"/>
    </location>
</feature>
<feature type="region of interest" description="Disordered" evidence="7">
    <location>
        <begin position="748"/>
        <end position="810"/>
    </location>
</feature>
<dbReference type="PANTHER" id="PTHR45956">
    <property type="entry name" value="RUN AND FYVE DOMAIN-CONTAINING PROTEIN 2-LIKE PROTEIN"/>
    <property type="match status" value="1"/>
</dbReference>
<feature type="coiled-coil region" evidence="6">
    <location>
        <begin position="990"/>
        <end position="1080"/>
    </location>
</feature>
<feature type="compositionally biased region" description="Low complexity" evidence="7">
    <location>
        <begin position="575"/>
        <end position="585"/>
    </location>
</feature>
<feature type="coiled-coil region" evidence="6">
    <location>
        <begin position="276"/>
        <end position="310"/>
    </location>
</feature>
<dbReference type="Gene3D" id="3.30.40.10">
    <property type="entry name" value="Zinc/RING finger domain, C3HC4 (zinc finger)"/>
    <property type="match status" value="1"/>
</dbReference>
<feature type="region of interest" description="Disordered" evidence="7">
    <location>
        <begin position="390"/>
        <end position="534"/>
    </location>
</feature>
<feature type="region of interest" description="Disordered" evidence="7">
    <location>
        <begin position="890"/>
        <end position="958"/>
    </location>
</feature>
<evidence type="ECO:0000256" key="2">
    <source>
        <dbReference type="ARBA" id="ARBA00022771"/>
    </source>
</evidence>
<feature type="compositionally biased region" description="Basic and acidic residues" evidence="7">
    <location>
        <begin position="589"/>
        <end position="606"/>
    </location>
</feature>
<feature type="compositionally biased region" description="Polar residues" evidence="7">
    <location>
        <begin position="396"/>
        <end position="415"/>
    </location>
</feature>
<evidence type="ECO:0000256" key="7">
    <source>
        <dbReference type="SAM" id="MobiDB-lite"/>
    </source>
</evidence>
<dbReference type="CDD" id="cd00065">
    <property type="entry name" value="FYVE_like_SF"/>
    <property type="match status" value="1"/>
</dbReference>
<dbReference type="PANTHER" id="PTHR45956:SF6">
    <property type="entry name" value="RUN DOMAIN-CONTAINING PROTEIN"/>
    <property type="match status" value="1"/>
</dbReference>
<evidence type="ECO:0000256" key="4">
    <source>
        <dbReference type="ARBA" id="ARBA00023054"/>
    </source>
</evidence>
<dbReference type="EMBL" id="CAXLJM020000148">
    <property type="protein sequence ID" value="CAL8142294.1"/>
    <property type="molecule type" value="Genomic_DNA"/>
</dbReference>
<feature type="coiled-coil region" evidence="6">
    <location>
        <begin position="54"/>
        <end position="160"/>
    </location>
</feature>
<proteinExistence type="predicted"/>
<evidence type="ECO:0000256" key="1">
    <source>
        <dbReference type="ARBA" id="ARBA00022723"/>
    </source>
</evidence>
<accession>A0ABP1S2H5</accession>
<feature type="compositionally biased region" description="Polar residues" evidence="7">
    <location>
        <begin position="892"/>
        <end position="905"/>
    </location>
</feature>
<comment type="caution">
    <text evidence="9">The sequence shown here is derived from an EMBL/GenBank/DDBJ whole genome shotgun (WGS) entry which is preliminary data.</text>
</comment>
<keyword evidence="10" id="KW-1185">Reference proteome</keyword>
<name>A0ABP1S2H5_9HEXA</name>
<feature type="region of interest" description="Disordered" evidence="7">
    <location>
        <begin position="571"/>
        <end position="658"/>
    </location>
</feature>
<dbReference type="SUPFAM" id="SSF57903">
    <property type="entry name" value="FYVE/PHD zinc finger"/>
    <property type="match status" value="1"/>
</dbReference>
<dbReference type="InterPro" id="IPR000306">
    <property type="entry name" value="Znf_FYVE"/>
</dbReference>
<feature type="compositionally biased region" description="Acidic residues" evidence="7">
    <location>
        <begin position="455"/>
        <end position="473"/>
    </location>
</feature>
<feature type="compositionally biased region" description="Basic and acidic residues" evidence="7">
    <location>
        <begin position="627"/>
        <end position="642"/>
    </location>
</feature>
<dbReference type="InterPro" id="IPR013083">
    <property type="entry name" value="Znf_RING/FYVE/PHD"/>
</dbReference>
<gene>
    <name evidence="9" type="ORF">ODALV1_LOCUS29004</name>
</gene>
<feature type="compositionally biased region" description="Polar residues" evidence="7">
    <location>
        <begin position="748"/>
        <end position="781"/>
    </location>
</feature>
<feature type="compositionally biased region" description="Acidic residues" evidence="7">
    <location>
        <begin position="941"/>
        <end position="952"/>
    </location>
</feature>
<evidence type="ECO:0000313" key="10">
    <source>
        <dbReference type="Proteomes" id="UP001642540"/>
    </source>
</evidence>
<keyword evidence="1" id="KW-0479">Metal-binding</keyword>
<keyword evidence="3" id="KW-0862">Zinc</keyword>
<feature type="coiled-coil region" evidence="6">
    <location>
        <begin position="339"/>
        <end position="373"/>
    </location>
</feature>
<dbReference type="InterPro" id="IPR017455">
    <property type="entry name" value="Znf_FYVE-rel"/>
</dbReference>
<dbReference type="Proteomes" id="UP001642540">
    <property type="component" value="Unassembled WGS sequence"/>
</dbReference>
<sequence length="1160" mass="131902">MSSGSDTLEENCHRLETQISTLKHVASLRKSLLGLRERQVKDLISKLKFYETIVEGERATRQSLTTRAEAAEAQCSELTEKLAENAHTVEETKTNYENKVSTLINELQISEKRNQQLSDQLNCAQLRITEVTKDFTMEELNKQLEEKDRFARELQKQLARAWERNKILSYQMSMLNTLFNETEGVTIDFEKIKAIGDIVRESQSFAEETEEEVMSDDLNSNAARRPSVDLENLLDSIESESAMPAEIPGEESCYKSVDTKRGPELVLSVSRTFIKLKDLIVEKKSLQKEIDTLKSLNTKLESKVDKQEHRLYRVTMELNKTWSLVSKLKQQHKRLYNSEAVLRYELQEKRTLLEKLKNELSSSREKWRRVRQKNSQSQIEWEKLRDEFAQRKHQSSQDQESGTFSEVMSVSSGENDVTVEEDDEATSARRRSCKLERPKSLPLPINGTSDRECITDVEEVEDGPEEEEEEEEACAMSRMDDEPLDSEDPLEDLVADLVEDIDNEADTEEEASTSRPAIEIDSSPSPDFEDRMRRRANRLRMLEEQCHVLHQRLIASTARSEVISTKLAQLHDHYGPSGSSTGTPSDEQPQTHDHGDDTSRIQDEAHAITPTEEESSTSTDAAYVSGTEKENNGCSSKDDTKPEIVPQSDSLQNETNYPEPDALLKSEELINASQNSTINVASTSTENNVPTNDAIQETQGHLCVSEELSVTVVDQVCEASNNNANDAQIIPVHGDTLPETIVSSTLLPITSSSAPTPDDVPTTSQDPESNETAPSNQSDITQSEQSHVSEEEQQQHQPNQQQHQSDTPEIQQAAEIQLEEVVPIQETAIVQHFPSTTEEEANEFAAVQIRPEFLRILQEADEATNANSLDWMPTLLTITHNVALLRLDPEIPSSQNDEQSRSVSESLRIEIPRHSPSPPPAPPPVPATRPRLEPVANNEVTTEDTSAEEGDEPMPAYAKDPSFLSRLIIKQLPKRLQLLKNENHTLQMETVEAKMRMKEIKRQLEKQQELTITLDGQIEDKNLVEFELREELEKKEKVIEELQMEIDESRDYVEELKKEKDDMEAYYKLLLEEKTDLEQRKAPLESGKTCNNCKRTFNLISRRKAHCKICGKIFCKDCAIPREPNKRSHKRPRLCTRCHLRRQRLSVLVSESKQSTEQLT</sequence>
<evidence type="ECO:0000259" key="8">
    <source>
        <dbReference type="PROSITE" id="PS50178"/>
    </source>
</evidence>
<reference evidence="9 10" key="1">
    <citation type="submission" date="2024-08" db="EMBL/GenBank/DDBJ databases">
        <authorList>
            <person name="Cucini C."/>
            <person name="Frati F."/>
        </authorList>
    </citation>
    <scope>NUCLEOTIDE SEQUENCE [LARGE SCALE GENOMIC DNA]</scope>
</reference>
<evidence type="ECO:0000313" key="9">
    <source>
        <dbReference type="EMBL" id="CAL8142294.1"/>
    </source>
</evidence>
<evidence type="ECO:0000256" key="3">
    <source>
        <dbReference type="ARBA" id="ARBA00022833"/>
    </source>
</evidence>
<evidence type="ECO:0000256" key="5">
    <source>
        <dbReference type="PROSITE-ProRule" id="PRU00091"/>
    </source>
</evidence>
<feature type="domain" description="FYVE-type" evidence="8">
    <location>
        <begin position="1084"/>
        <end position="1143"/>
    </location>
</feature>
<keyword evidence="2 5" id="KW-0863">Zinc-finger</keyword>
<dbReference type="PROSITE" id="PS50178">
    <property type="entry name" value="ZF_FYVE"/>
    <property type="match status" value="1"/>
</dbReference>
<dbReference type="Pfam" id="PF01363">
    <property type="entry name" value="FYVE"/>
    <property type="match status" value="1"/>
</dbReference>
<feature type="compositionally biased region" description="Low complexity" evidence="7">
    <location>
        <begin position="795"/>
        <end position="810"/>
    </location>
</feature>
<evidence type="ECO:0000256" key="6">
    <source>
        <dbReference type="SAM" id="Coils"/>
    </source>
</evidence>
<feature type="compositionally biased region" description="Pro residues" evidence="7">
    <location>
        <begin position="915"/>
        <end position="927"/>
    </location>
</feature>
<keyword evidence="4 6" id="KW-0175">Coiled coil</keyword>
<protein>
    <recommendedName>
        <fullName evidence="8">FYVE-type domain-containing protein</fullName>
    </recommendedName>
</protein>
<feature type="compositionally biased region" description="Acidic residues" evidence="7">
    <location>
        <begin position="482"/>
        <end position="511"/>
    </location>
</feature>
<organism evidence="9 10">
    <name type="scientific">Orchesella dallaii</name>
    <dbReference type="NCBI Taxonomy" id="48710"/>
    <lineage>
        <taxon>Eukaryota</taxon>
        <taxon>Metazoa</taxon>
        <taxon>Ecdysozoa</taxon>
        <taxon>Arthropoda</taxon>
        <taxon>Hexapoda</taxon>
        <taxon>Collembola</taxon>
        <taxon>Entomobryomorpha</taxon>
        <taxon>Entomobryoidea</taxon>
        <taxon>Orchesellidae</taxon>
        <taxon>Orchesellinae</taxon>
        <taxon>Orchesella</taxon>
    </lineage>
</organism>